<feature type="transmembrane region" description="Helical" evidence="2">
    <location>
        <begin position="64"/>
        <end position="81"/>
    </location>
</feature>
<comment type="caution">
    <text evidence="4">The sequence shown here is derived from an EMBL/GenBank/DDBJ whole genome shotgun (WGS) entry which is preliminary data.</text>
</comment>
<dbReference type="Pfam" id="PF00892">
    <property type="entry name" value="EamA"/>
    <property type="match status" value="2"/>
</dbReference>
<keyword evidence="5" id="KW-1185">Reference proteome</keyword>
<dbReference type="RefSeq" id="WP_075713858.1">
    <property type="nucleotide sequence ID" value="NZ_MJIE01000001.1"/>
</dbReference>
<accession>A0A1Q9JJJ9</accession>
<dbReference type="OrthoDB" id="9814731at2"/>
<evidence type="ECO:0000256" key="1">
    <source>
        <dbReference type="ARBA" id="ARBA00007362"/>
    </source>
</evidence>
<feature type="transmembrane region" description="Helical" evidence="2">
    <location>
        <begin position="7"/>
        <end position="25"/>
    </location>
</feature>
<feature type="domain" description="EamA" evidence="3">
    <location>
        <begin position="139"/>
        <end position="271"/>
    </location>
</feature>
<dbReference type="PANTHER" id="PTHR22911">
    <property type="entry name" value="ACYL-MALONYL CONDENSING ENZYME-RELATED"/>
    <property type="match status" value="1"/>
</dbReference>
<feature type="transmembrane region" description="Helical" evidence="2">
    <location>
        <begin position="31"/>
        <end position="52"/>
    </location>
</feature>
<comment type="similarity">
    <text evidence="1">Belongs to the EamA transporter family.</text>
</comment>
<evidence type="ECO:0000259" key="3">
    <source>
        <dbReference type="Pfam" id="PF00892"/>
    </source>
</evidence>
<gene>
    <name evidence="4" type="ORF">BHK98_09800</name>
</gene>
<sequence>MKIIEKHGWILVFLGAVCWSLNSPLVKYMTASAMTICCLRALIAGVVLLPFLRPSRLKPDRWTAVYLLSFAGVCITVIASLSMTDAAIAVGMQYTALIWLTLTAVLRTRRFRGQPWGPVFLILAGLLLFMSSGSAGSLTGNLTAASEGILFAVMTASGKRAGQENPLGLTCIANLFTGALVLLIHPQTAGEALSMAPSQWGLLLVLGVVQVAMGYGLYNLGLQYVSPQRASILALWEMILGPVWVALFLHEYSSGMIIAGFLLILGGICLNALHPSGKGYILVKPDDMAL</sequence>
<dbReference type="Proteomes" id="UP000187404">
    <property type="component" value="Unassembled WGS sequence"/>
</dbReference>
<protein>
    <recommendedName>
        <fullName evidence="3">EamA domain-containing protein</fullName>
    </recommendedName>
</protein>
<name>A0A1Q9JJJ9_9FIRM</name>
<dbReference type="SUPFAM" id="SSF103481">
    <property type="entry name" value="Multidrug resistance efflux transporter EmrE"/>
    <property type="match status" value="1"/>
</dbReference>
<feature type="transmembrane region" description="Helical" evidence="2">
    <location>
        <begin position="87"/>
        <end position="106"/>
    </location>
</feature>
<dbReference type="STRING" id="1261640.BHK98_09800"/>
<dbReference type="InterPro" id="IPR000620">
    <property type="entry name" value="EamA_dom"/>
</dbReference>
<feature type="transmembrane region" description="Helical" evidence="2">
    <location>
        <begin position="255"/>
        <end position="273"/>
    </location>
</feature>
<evidence type="ECO:0000256" key="2">
    <source>
        <dbReference type="SAM" id="Phobius"/>
    </source>
</evidence>
<reference evidence="4 5" key="1">
    <citation type="journal article" date="2016" name="Appl. Environ. Microbiol.">
        <title>Function and Phylogeny of Bacterial Butyryl Coenzyme A:Acetate Transferases and Their Diversity in the Proximal Colon of Swine.</title>
        <authorList>
            <person name="Trachsel J."/>
            <person name="Bayles D.O."/>
            <person name="Looft T."/>
            <person name="Levine U.Y."/>
            <person name="Allen H.K."/>
        </authorList>
    </citation>
    <scope>NUCLEOTIDE SEQUENCE [LARGE SCALE GENOMIC DNA]</scope>
    <source>
        <strain evidence="4 5">68-3-10</strain>
    </source>
</reference>
<keyword evidence="2" id="KW-1133">Transmembrane helix</keyword>
<dbReference type="EMBL" id="MJIE01000001">
    <property type="protein sequence ID" value="OLR56334.1"/>
    <property type="molecule type" value="Genomic_DNA"/>
</dbReference>
<dbReference type="GO" id="GO:0016020">
    <property type="term" value="C:membrane"/>
    <property type="evidence" value="ECO:0007669"/>
    <property type="project" value="InterPro"/>
</dbReference>
<evidence type="ECO:0000313" key="5">
    <source>
        <dbReference type="Proteomes" id="UP000187404"/>
    </source>
</evidence>
<proteinExistence type="inferred from homology"/>
<keyword evidence="2" id="KW-0472">Membrane</keyword>
<feature type="transmembrane region" description="Helical" evidence="2">
    <location>
        <begin position="115"/>
        <end position="132"/>
    </location>
</feature>
<keyword evidence="2" id="KW-0812">Transmembrane</keyword>
<dbReference type="InterPro" id="IPR037185">
    <property type="entry name" value="EmrE-like"/>
</dbReference>
<feature type="transmembrane region" description="Helical" evidence="2">
    <location>
        <begin position="230"/>
        <end position="249"/>
    </location>
</feature>
<dbReference type="PANTHER" id="PTHR22911:SF79">
    <property type="entry name" value="MOBA-LIKE NTP TRANSFERASE DOMAIN-CONTAINING PROTEIN"/>
    <property type="match status" value="1"/>
</dbReference>
<feature type="transmembrane region" description="Helical" evidence="2">
    <location>
        <begin position="198"/>
        <end position="218"/>
    </location>
</feature>
<organism evidence="4 5">
    <name type="scientific">Hornefia porci</name>
    <dbReference type="NCBI Taxonomy" id="2652292"/>
    <lineage>
        <taxon>Bacteria</taxon>
        <taxon>Bacillati</taxon>
        <taxon>Bacillota</taxon>
        <taxon>Clostridia</taxon>
        <taxon>Peptostreptococcales</taxon>
        <taxon>Anaerovoracaceae</taxon>
        <taxon>Hornefia</taxon>
    </lineage>
</organism>
<dbReference type="AlphaFoldDB" id="A0A1Q9JJJ9"/>
<feature type="domain" description="EamA" evidence="3">
    <location>
        <begin position="8"/>
        <end position="130"/>
    </location>
</feature>
<evidence type="ECO:0000313" key="4">
    <source>
        <dbReference type="EMBL" id="OLR56334.1"/>
    </source>
</evidence>